<dbReference type="SUPFAM" id="SSF54631">
    <property type="entry name" value="CBS-domain pair"/>
    <property type="match status" value="1"/>
</dbReference>
<dbReference type="Gene3D" id="3.90.550.10">
    <property type="entry name" value="Spore Coat Polysaccharide Biosynthesis Protein SpsA, Chain A"/>
    <property type="match status" value="1"/>
</dbReference>
<dbReference type="InterPro" id="IPR046342">
    <property type="entry name" value="CBS_dom_sf"/>
</dbReference>
<accession>A0A150XC39</accession>
<keyword evidence="4" id="KW-1185">Reference proteome</keyword>
<dbReference type="OrthoDB" id="9813880at2"/>
<dbReference type="AlphaFoldDB" id="A0A150XC39"/>
<dbReference type="SUPFAM" id="SSF53448">
    <property type="entry name" value="Nucleotide-diphospho-sugar transferases"/>
    <property type="match status" value="1"/>
</dbReference>
<dbReference type="PROSITE" id="PS51371">
    <property type="entry name" value="CBS"/>
    <property type="match status" value="1"/>
</dbReference>
<dbReference type="PANTHER" id="PTHR22572">
    <property type="entry name" value="SUGAR-1-PHOSPHATE GUANYL TRANSFERASE"/>
    <property type="match status" value="1"/>
</dbReference>
<organism evidence="3 4">
    <name type="scientific">Roseivirga ehrenbergii (strain DSM 102268 / JCM 13514 / KCTC 12282 / NCIMB 14502 / KMM 6017)</name>
    <dbReference type="NCBI Taxonomy" id="279360"/>
    <lineage>
        <taxon>Bacteria</taxon>
        <taxon>Pseudomonadati</taxon>
        <taxon>Bacteroidota</taxon>
        <taxon>Cytophagia</taxon>
        <taxon>Cytophagales</taxon>
        <taxon>Roseivirgaceae</taxon>
        <taxon>Roseivirga</taxon>
    </lineage>
</organism>
<evidence type="ECO:0000259" key="2">
    <source>
        <dbReference type="PROSITE" id="PS51371"/>
    </source>
</evidence>
<dbReference type="InterPro" id="IPR005835">
    <property type="entry name" value="NTP_transferase_dom"/>
</dbReference>
<dbReference type="InterPro" id="IPR050486">
    <property type="entry name" value="Mannose-1P_guanyltransferase"/>
</dbReference>
<proteinExistence type="predicted"/>
<dbReference type="STRING" id="279360.MB14_03130"/>
<gene>
    <name evidence="3" type="ORF">MB14_03130</name>
</gene>
<dbReference type="RefSeq" id="WP_062591334.1">
    <property type="nucleotide sequence ID" value="NZ_LQZQ01000023.1"/>
</dbReference>
<dbReference type="CDD" id="cd06426">
    <property type="entry name" value="NTP_transferase_like_2"/>
    <property type="match status" value="1"/>
</dbReference>
<dbReference type="Proteomes" id="UP000075583">
    <property type="component" value="Unassembled WGS sequence"/>
</dbReference>
<dbReference type="Pfam" id="PF00571">
    <property type="entry name" value="CBS"/>
    <property type="match status" value="1"/>
</dbReference>
<name>A0A150XC39_ROSEK</name>
<dbReference type="InterPro" id="IPR000644">
    <property type="entry name" value="CBS_dom"/>
</dbReference>
<protein>
    <submittedName>
        <fullName evidence="3">Nucleotidyltransferase</fullName>
    </submittedName>
</protein>
<reference evidence="3" key="1">
    <citation type="submission" date="2016-01" db="EMBL/GenBank/DDBJ databases">
        <title>Genome sequencing of Roseivirga ehrenbergii KMM 6017.</title>
        <authorList>
            <person name="Selvaratnam C."/>
            <person name="Thevarajoo S."/>
            <person name="Goh K.M."/>
            <person name="Ee R."/>
            <person name="Chan K.-G."/>
            <person name="Chong C.S."/>
        </authorList>
    </citation>
    <scope>NUCLEOTIDE SEQUENCE [LARGE SCALE GENOMIC DNA]</scope>
    <source>
        <strain evidence="3">KMM 6017</strain>
    </source>
</reference>
<dbReference type="EMBL" id="LQZQ01000023">
    <property type="protein sequence ID" value="KYG76256.1"/>
    <property type="molecule type" value="Genomic_DNA"/>
</dbReference>
<evidence type="ECO:0000256" key="1">
    <source>
        <dbReference type="PROSITE-ProRule" id="PRU00703"/>
    </source>
</evidence>
<evidence type="ECO:0000313" key="4">
    <source>
        <dbReference type="Proteomes" id="UP000075583"/>
    </source>
</evidence>
<evidence type="ECO:0000313" key="3">
    <source>
        <dbReference type="EMBL" id="KYG76256.1"/>
    </source>
</evidence>
<keyword evidence="1" id="KW-0129">CBS domain</keyword>
<dbReference type="GO" id="GO:0016740">
    <property type="term" value="F:transferase activity"/>
    <property type="evidence" value="ECO:0007669"/>
    <property type="project" value="UniProtKB-KW"/>
</dbReference>
<feature type="domain" description="CBS" evidence="2">
    <location>
        <begin position="1"/>
        <end position="59"/>
    </location>
</feature>
<comment type="caution">
    <text evidence="3">The sequence shown here is derived from an EMBL/GenBank/DDBJ whole genome shotgun (WGS) entry which is preliminary data.</text>
</comment>
<sequence>MIKVEDHIIIQGTKIKEALAKLNKLMQDAILFVVDEQGKLKGSLTDGDVRRGLLNDLGVDNTVDAFIQPSPKFIQKGNYDIQQVIDYRENDFRIIPVIDENNVIVNIINFRFQKSYLPLDAVVMAGGRGSRLQPMTDTVPKPLLKVGEKPIIDHNVDRLIKYGIDDFWISVRYLGEQLEEHYGDGSGKGVSIKYVWEDEPLGTIGAVSKISDFNHDYVLVTNSDLLTTLDYEDFFLDFLEKDADMSVVTIPYEHNVPYAVMETTDGLVSSFKEKPTYTYYSNGGIYLIKREILERIPKSGFYNSTDLMQALIESGKRLVAYSNRHYWLDIGKPDDYEKALKDIIHLNL</sequence>
<dbReference type="Gene3D" id="3.10.580.10">
    <property type="entry name" value="CBS-domain"/>
    <property type="match status" value="1"/>
</dbReference>
<dbReference type="InterPro" id="IPR029044">
    <property type="entry name" value="Nucleotide-diphossugar_trans"/>
</dbReference>
<dbReference type="Pfam" id="PF00483">
    <property type="entry name" value="NTP_transferase"/>
    <property type="match status" value="1"/>
</dbReference>